<keyword evidence="5" id="KW-1185">Reference proteome</keyword>
<comment type="caution">
    <text evidence="4">The sequence shown here is derived from an EMBL/GenBank/DDBJ whole genome shotgun (WGS) entry which is preliminary data.</text>
</comment>
<sequence length="704" mass="76894">MSTDASTSAYRIQHLLGEENYQTWAVKITDILTDLQLDDYPKGRLLKPGSRVPPPITITNPDGTTTTITSSITVSTATASEWERKDRQALSAIRLRVTDGPLVYITNASSAKEAWDVLEKMYRPRGAYAIVLLRRKLLHLVCAEGGDIEEHIRKLTSLRTQLMTLGSRFDEDEFCTTLLTSLPDSWDTFIQSVDTSSFTDSAPLIARILERDRQRKAKPTSDDVALPARSAKTGKFSTNLSCYGCGRRGHVIADCRDTKAGKTFTEEQKRRNGQGGGGGRGWNSGRAHVTEEAQFDAPAFAFAAASLPPATGLDVWLADSAATRHIVINKTLFSSYLETPGTNVTGFGQSSSPGSGTVEISSHVGTKAYDISLRDSMHVPNAPYNLISLGRLTSAGCSVQMKGDTMKIHSPGPKSYEIMRGTLIGGLYKVRITRSARSPPSRPTPTVALPSKPSSAPTHTWDKWHRILGHIQHASTSRNIIFDPSTKPESSAIPEAPASSLEGEKEKEVDRAPPSAVNQPTPPKAANHAPPDRSPSPPPSPLTTPPSSPPSTPPAPRVAPRNITSAVDESNIIDAPRTRRTVYSDNYRLLNNPDSRSPKKPDAWKHRVANEDFALAATSTFDIPADDPTNLEEAMARPDWPMWKKAMEEEMEQLRTLGTFSLQTLPTNRSPIACKWVFRIKRTSVTTAITRLHPRGGPPGYPQT</sequence>
<keyword evidence="1" id="KW-0863">Zinc-finger</keyword>
<feature type="region of interest" description="Disordered" evidence="2">
    <location>
        <begin position="434"/>
        <end position="460"/>
    </location>
</feature>
<dbReference type="EMBL" id="CAVNYO010000181">
    <property type="protein sequence ID" value="CAK5272408.1"/>
    <property type="molecule type" value="Genomic_DNA"/>
</dbReference>
<gene>
    <name evidence="4" type="ORF">MYCIT1_LOCUS18043</name>
</gene>
<reference evidence="4" key="1">
    <citation type="submission" date="2023-11" db="EMBL/GenBank/DDBJ databases">
        <authorList>
            <person name="De Vega J J."/>
            <person name="De Vega J J."/>
        </authorList>
    </citation>
    <scope>NUCLEOTIDE SEQUENCE</scope>
</reference>
<feature type="compositionally biased region" description="Pro residues" evidence="2">
    <location>
        <begin position="532"/>
        <end position="557"/>
    </location>
</feature>
<dbReference type="GO" id="GO:0003676">
    <property type="term" value="F:nucleic acid binding"/>
    <property type="evidence" value="ECO:0007669"/>
    <property type="project" value="InterPro"/>
</dbReference>
<dbReference type="InterPro" id="IPR054722">
    <property type="entry name" value="PolX-like_BBD"/>
</dbReference>
<dbReference type="Proteomes" id="UP001295794">
    <property type="component" value="Unassembled WGS sequence"/>
</dbReference>
<dbReference type="InterPro" id="IPR001878">
    <property type="entry name" value="Znf_CCHC"/>
</dbReference>
<keyword evidence="1" id="KW-0862">Zinc</keyword>
<evidence type="ECO:0000313" key="4">
    <source>
        <dbReference type="EMBL" id="CAK5272408.1"/>
    </source>
</evidence>
<proteinExistence type="predicted"/>
<feature type="region of interest" description="Disordered" evidence="2">
    <location>
        <begin position="481"/>
        <end position="578"/>
    </location>
</feature>
<evidence type="ECO:0000256" key="2">
    <source>
        <dbReference type="SAM" id="MobiDB-lite"/>
    </source>
</evidence>
<feature type="domain" description="CCHC-type" evidence="3">
    <location>
        <begin position="242"/>
        <end position="257"/>
    </location>
</feature>
<evidence type="ECO:0000259" key="3">
    <source>
        <dbReference type="PROSITE" id="PS50158"/>
    </source>
</evidence>
<evidence type="ECO:0000256" key="1">
    <source>
        <dbReference type="PROSITE-ProRule" id="PRU00047"/>
    </source>
</evidence>
<name>A0AAD2Q3L6_9AGAR</name>
<accession>A0AAD2Q3L6</accession>
<feature type="compositionally biased region" description="Low complexity" evidence="2">
    <location>
        <begin position="488"/>
        <end position="501"/>
    </location>
</feature>
<dbReference type="PANTHER" id="PTHR47481:SF14">
    <property type="entry name" value="RETROTRANSPOSON COPIA-LIKE N-TERMINAL DOMAIN-CONTAINING PROTEIN"/>
    <property type="match status" value="1"/>
</dbReference>
<evidence type="ECO:0000313" key="5">
    <source>
        <dbReference type="Proteomes" id="UP001295794"/>
    </source>
</evidence>
<dbReference type="Pfam" id="PF22936">
    <property type="entry name" value="Pol_BBD"/>
    <property type="match status" value="1"/>
</dbReference>
<dbReference type="PANTHER" id="PTHR47481">
    <property type="match status" value="1"/>
</dbReference>
<feature type="compositionally biased region" description="Basic and acidic residues" evidence="2">
    <location>
        <begin position="502"/>
        <end position="511"/>
    </location>
</feature>
<dbReference type="Pfam" id="PF14223">
    <property type="entry name" value="Retrotran_gag_2"/>
    <property type="match status" value="1"/>
</dbReference>
<dbReference type="AlphaFoldDB" id="A0AAD2Q3L6"/>
<keyword evidence="1" id="KW-0479">Metal-binding</keyword>
<dbReference type="GO" id="GO:0008270">
    <property type="term" value="F:zinc ion binding"/>
    <property type="evidence" value="ECO:0007669"/>
    <property type="project" value="UniProtKB-KW"/>
</dbReference>
<organism evidence="4 5">
    <name type="scientific">Mycena citricolor</name>
    <dbReference type="NCBI Taxonomy" id="2018698"/>
    <lineage>
        <taxon>Eukaryota</taxon>
        <taxon>Fungi</taxon>
        <taxon>Dikarya</taxon>
        <taxon>Basidiomycota</taxon>
        <taxon>Agaricomycotina</taxon>
        <taxon>Agaricomycetes</taxon>
        <taxon>Agaricomycetidae</taxon>
        <taxon>Agaricales</taxon>
        <taxon>Marasmiineae</taxon>
        <taxon>Mycenaceae</taxon>
        <taxon>Mycena</taxon>
    </lineage>
</organism>
<dbReference type="PROSITE" id="PS50158">
    <property type="entry name" value="ZF_CCHC"/>
    <property type="match status" value="1"/>
</dbReference>
<protein>
    <recommendedName>
        <fullName evidence="3">CCHC-type domain-containing protein</fullName>
    </recommendedName>
</protein>